<gene>
    <name evidence="3" type="ORF">PG993_002319</name>
</gene>
<evidence type="ECO:0000259" key="2">
    <source>
        <dbReference type="Pfam" id="PF01823"/>
    </source>
</evidence>
<comment type="caution">
    <text evidence="3">The sequence shown here is derived from an EMBL/GenBank/DDBJ whole genome shotgun (WGS) entry which is preliminary data.</text>
</comment>
<dbReference type="EMBL" id="JAQQWK010000002">
    <property type="protein sequence ID" value="KAK8050934.1"/>
    <property type="molecule type" value="Genomic_DNA"/>
</dbReference>
<reference evidence="3 4" key="1">
    <citation type="submission" date="2023-01" db="EMBL/GenBank/DDBJ databases">
        <title>Analysis of 21 Apiospora genomes using comparative genomics revels a genus with tremendous synthesis potential of carbohydrate active enzymes and secondary metabolites.</title>
        <authorList>
            <person name="Sorensen T."/>
        </authorList>
    </citation>
    <scope>NUCLEOTIDE SEQUENCE [LARGE SCALE GENOMIC DNA]</scope>
    <source>
        <strain evidence="3 4">CBS 33761</strain>
    </source>
</reference>
<feature type="region of interest" description="Disordered" evidence="1">
    <location>
        <begin position="80"/>
        <end position="111"/>
    </location>
</feature>
<accession>A0ABR1TWB1</accession>
<evidence type="ECO:0000256" key="1">
    <source>
        <dbReference type="SAM" id="MobiDB-lite"/>
    </source>
</evidence>
<sequence>MSKPVLGDDDPTPVVNTDSNYTPDADLSSALLHFCNKDGAIVDDSWTIKEYLRSIVEAEPTSGQILDVFLKKAIKRTNGIKPPDWDPGYPDSAPPPNTNPGNGDNTSNWDNSAWRADAFAGDRKYPADLREKEWAIVAHNNSLFYGLTIIRGSSEDGKVPIKGIDRAKLPAFRFKARNIPAYELSNDPAGDVELSLHIPDFIVDDRSDVSVFETNNEFQSSMAKSSFSQLDIEAAISGGAFGMEFGASAGYGKKESSSSSETTMKESQKLHIQYSFPRVTLNLDEYNLEMTPQCIDALAKLRDEASLTAFLETYGEFFTTRVQLGGRLYSSDEMTKTMRSNVEEAKQSMKAGASASFKTAYAEGSASSKKGSGTTEDTSQASADLERSLCWEASGGDSLLCNNPSAWCPTVASFYNWRTTKVVGPDAWSSGSYGDQGALLNVLSPQASEVGEVGFWNFKYPSFDRLGLKTVHGNDVYEAKYGVLYKLTGKGDVSSPLYFDGLLHNLVGAAFPKPHNALATPSGGFVKFLDAGGADRQDQPVAADAHVTLRFYPDAQGPSAFFLAPGDGYLVTNNLLANSPILTLEDEASLGSTDRKMPIVMRYQPLQ</sequence>
<name>A0ABR1TWB1_9PEZI</name>
<evidence type="ECO:0000313" key="4">
    <source>
        <dbReference type="Proteomes" id="UP001444661"/>
    </source>
</evidence>
<keyword evidence="4" id="KW-1185">Reference proteome</keyword>
<feature type="domain" description="MACPF" evidence="2">
    <location>
        <begin position="263"/>
        <end position="411"/>
    </location>
</feature>
<dbReference type="InterPro" id="IPR020864">
    <property type="entry name" value="MACPF"/>
</dbReference>
<organism evidence="3 4">
    <name type="scientific">Apiospora rasikravindrae</name>
    <dbReference type="NCBI Taxonomy" id="990691"/>
    <lineage>
        <taxon>Eukaryota</taxon>
        <taxon>Fungi</taxon>
        <taxon>Dikarya</taxon>
        <taxon>Ascomycota</taxon>
        <taxon>Pezizomycotina</taxon>
        <taxon>Sordariomycetes</taxon>
        <taxon>Xylariomycetidae</taxon>
        <taxon>Amphisphaeriales</taxon>
        <taxon>Apiosporaceae</taxon>
        <taxon>Apiospora</taxon>
    </lineage>
</organism>
<dbReference type="Pfam" id="PF01823">
    <property type="entry name" value="MACPF"/>
    <property type="match status" value="1"/>
</dbReference>
<evidence type="ECO:0000313" key="3">
    <source>
        <dbReference type="EMBL" id="KAK8050934.1"/>
    </source>
</evidence>
<protein>
    <recommendedName>
        <fullName evidence="2">MACPF domain-containing protein</fullName>
    </recommendedName>
</protein>
<dbReference type="Proteomes" id="UP001444661">
    <property type="component" value="Unassembled WGS sequence"/>
</dbReference>
<feature type="region of interest" description="Disordered" evidence="1">
    <location>
        <begin position="1"/>
        <end position="21"/>
    </location>
</feature>
<proteinExistence type="predicted"/>